<feature type="compositionally biased region" description="Basic and acidic residues" evidence="6">
    <location>
        <begin position="131"/>
        <end position="154"/>
    </location>
</feature>
<name>V5GRM2_ANOGL</name>
<feature type="transmembrane region" description="Helical" evidence="5">
    <location>
        <begin position="298"/>
        <end position="324"/>
    </location>
</feature>
<evidence type="ECO:0000256" key="6">
    <source>
        <dbReference type="SAM" id="MobiDB-lite"/>
    </source>
</evidence>
<gene>
    <name evidence="7" type="primary">SCAM1</name>
</gene>
<keyword evidence="3 5" id="KW-1133">Transmembrane helix</keyword>
<evidence type="ECO:0000256" key="4">
    <source>
        <dbReference type="ARBA" id="ARBA00023136"/>
    </source>
</evidence>
<feature type="transmembrane region" description="Helical" evidence="5">
    <location>
        <begin position="255"/>
        <end position="278"/>
    </location>
</feature>
<dbReference type="AlphaFoldDB" id="V5GRM2"/>
<dbReference type="InterPro" id="IPR007273">
    <property type="entry name" value="SCAMP"/>
</dbReference>
<evidence type="ECO:0000256" key="2">
    <source>
        <dbReference type="ARBA" id="ARBA00022692"/>
    </source>
</evidence>
<protein>
    <recommendedName>
        <fullName evidence="5">Secretory carrier-associated membrane protein</fullName>
        <shortName evidence="5">Secretory carrier membrane protein</shortName>
    </recommendedName>
</protein>
<dbReference type="Pfam" id="PF04144">
    <property type="entry name" value="SCAMP"/>
    <property type="match status" value="1"/>
</dbReference>
<feature type="compositionally biased region" description="Polar residues" evidence="6">
    <location>
        <begin position="114"/>
        <end position="129"/>
    </location>
</feature>
<feature type="compositionally biased region" description="Polar residues" evidence="6">
    <location>
        <begin position="81"/>
        <end position="98"/>
    </location>
</feature>
<feature type="transmembrane region" description="Helical" evidence="5">
    <location>
        <begin position="223"/>
        <end position="243"/>
    </location>
</feature>
<feature type="non-terminal residue" evidence="7">
    <location>
        <position position="1"/>
    </location>
</feature>
<sequence length="381" mass="43423">CKVKIWCPDCHVEKDNEFVDKIKICVRVCEIKTVRNKNNMSGFDDNPFGEPTIDNPFADPSVQQVTRNTNAQIRVDDYNPFDNQPQSQKPMTYDQPNSGPAIMQPTQEPPAYTKSGQQSQAAPKPTLNTEELQKRQEELERKEQELARREEEMRQSSYNVRRNNWPPLPEQCCFQPCFYQDIQVDIPLEFQKIVRHLYYLWIYHGIIMLINILGGIILQDAKIIGLGILYTLLFTPFGYLCWFRPAYKAFRSDSSFNFMVFFFIFFFQFVITTIQTVGIPGSGTVGIITALKTFDNTAAGIITGILALIIAIGFGCAAAADLFLISKIHRMYRSTGASLAKAQQEFTTEFLRNQHVRSAASNVAAAAVQSQFNQNQNNTRY</sequence>
<organism evidence="7">
    <name type="scientific">Anoplophora glabripennis</name>
    <name type="common">Asian longhorn beetle</name>
    <name type="synonym">Anoplophora nobilis</name>
    <dbReference type="NCBI Taxonomy" id="217634"/>
    <lineage>
        <taxon>Eukaryota</taxon>
        <taxon>Metazoa</taxon>
        <taxon>Ecdysozoa</taxon>
        <taxon>Arthropoda</taxon>
        <taxon>Hexapoda</taxon>
        <taxon>Insecta</taxon>
        <taxon>Pterygota</taxon>
        <taxon>Neoptera</taxon>
        <taxon>Endopterygota</taxon>
        <taxon>Coleoptera</taxon>
        <taxon>Polyphaga</taxon>
        <taxon>Cucujiformia</taxon>
        <taxon>Chrysomeloidea</taxon>
        <taxon>Cerambycidae</taxon>
        <taxon>Lamiinae</taxon>
        <taxon>Lamiini</taxon>
        <taxon>Anoplophora</taxon>
    </lineage>
</organism>
<keyword evidence="4 5" id="KW-0472">Membrane</keyword>
<keyword evidence="5" id="KW-0813">Transport</keyword>
<evidence type="ECO:0000256" key="1">
    <source>
        <dbReference type="ARBA" id="ARBA00004141"/>
    </source>
</evidence>
<dbReference type="GO" id="GO:0015031">
    <property type="term" value="P:protein transport"/>
    <property type="evidence" value="ECO:0007669"/>
    <property type="project" value="InterPro"/>
</dbReference>
<comment type="similarity">
    <text evidence="5">Belongs to the SCAMP family.</text>
</comment>
<keyword evidence="2 5" id="KW-0812">Transmembrane</keyword>
<reference evidence="7" key="1">
    <citation type="submission" date="2013-07" db="EMBL/GenBank/DDBJ databases">
        <title>Midgut Transcriptome Profiling of Anoplphora glabripennis, a Lignocellulose Degrading, Wood-Boring Cerambycid.</title>
        <authorList>
            <person name="Scully E.D."/>
            <person name="Hoover K."/>
            <person name="Carlson J.E."/>
            <person name="Tien M."/>
            <person name="Geib S.M."/>
        </authorList>
    </citation>
    <scope>NUCLEOTIDE SEQUENCE</scope>
</reference>
<dbReference type="OrthoDB" id="242866at2759"/>
<evidence type="ECO:0000313" key="7">
    <source>
        <dbReference type="EMBL" id="JAB64277.1"/>
    </source>
</evidence>
<evidence type="ECO:0000256" key="5">
    <source>
        <dbReference type="RuleBase" id="RU363122"/>
    </source>
</evidence>
<feature type="transmembrane region" description="Helical" evidence="5">
    <location>
        <begin position="197"/>
        <end position="217"/>
    </location>
</feature>
<feature type="region of interest" description="Disordered" evidence="6">
    <location>
        <begin position="71"/>
        <end position="156"/>
    </location>
</feature>
<dbReference type="GO" id="GO:0032588">
    <property type="term" value="C:trans-Golgi network membrane"/>
    <property type="evidence" value="ECO:0007669"/>
    <property type="project" value="TreeGrafter"/>
</dbReference>
<dbReference type="EMBL" id="GALX01004189">
    <property type="protein sequence ID" value="JAB64277.1"/>
    <property type="molecule type" value="Transcribed_RNA"/>
</dbReference>
<accession>V5GRM2</accession>
<dbReference type="PANTHER" id="PTHR10687">
    <property type="entry name" value="SECRETORY CARRIER-ASSOCIATED MEMBRANE PROTEIN SCAMP"/>
    <property type="match status" value="1"/>
</dbReference>
<evidence type="ECO:0000256" key="3">
    <source>
        <dbReference type="ARBA" id="ARBA00022989"/>
    </source>
</evidence>
<dbReference type="PANTHER" id="PTHR10687:SF2">
    <property type="entry name" value="SECRETORY CARRIER-ASSOCIATED MEMBRANE PROTEIN"/>
    <property type="match status" value="1"/>
</dbReference>
<proteinExistence type="inferred from homology"/>
<dbReference type="GO" id="GO:0055038">
    <property type="term" value="C:recycling endosome membrane"/>
    <property type="evidence" value="ECO:0007669"/>
    <property type="project" value="TreeGrafter"/>
</dbReference>
<comment type="subcellular location">
    <subcellularLocation>
        <location evidence="1 5">Membrane</location>
        <topology evidence="1 5">Multi-pass membrane protein</topology>
    </subcellularLocation>
</comment>